<accession>A0A939K3X2</accession>
<dbReference type="Proteomes" id="UP000664034">
    <property type="component" value="Unassembled WGS sequence"/>
</dbReference>
<evidence type="ECO:0000313" key="5">
    <source>
        <dbReference type="Proteomes" id="UP000664034"/>
    </source>
</evidence>
<feature type="domain" description="Response regulatory" evidence="2">
    <location>
        <begin position="3"/>
        <end position="114"/>
    </location>
</feature>
<dbReference type="PROSITE" id="PS50930">
    <property type="entry name" value="HTH_LYTTR"/>
    <property type="match status" value="1"/>
</dbReference>
<dbReference type="RefSeq" id="WP_207363118.1">
    <property type="nucleotide sequence ID" value="NZ_JAFMYV010000001.1"/>
</dbReference>
<feature type="domain" description="HTH LytTR-type" evidence="3">
    <location>
        <begin position="139"/>
        <end position="238"/>
    </location>
</feature>
<evidence type="ECO:0000259" key="3">
    <source>
        <dbReference type="PROSITE" id="PS50930"/>
    </source>
</evidence>
<proteinExistence type="predicted"/>
<dbReference type="EMBL" id="JAFMYV010000001">
    <property type="protein sequence ID" value="MBO0935576.1"/>
    <property type="molecule type" value="Genomic_DNA"/>
</dbReference>
<dbReference type="AlphaFoldDB" id="A0A939K3X2"/>
<sequence>MLTCIAIDDEPIALDVVRFHANKVPFLELKQTFVNAVEALAYLHEHPVDLVFSDINMPDITGLDVARLLPPGMMFIFTTAYAEHAVKGFELNAVDYLVKPIDFGRFLQAVNRANDRHTADQKQANGQSAETAKAAQKTLFVKDGYDYVRIDLDELLFVESEGNYLMFYEGDKKVVTRMTIAEGLAQLPATDFMRVHKSYIVNLKHIDKIERHQVLVGDKLPIPLSPGYRDELLARFKQ</sequence>
<dbReference type="Gene3D" id="3.40.50.2300">
    <property type="match status" value="1"/>
</dbReference>
<dbReference type="GO" id="GO:0000156">
    <property type="term" value="F:phosphorelay response regulator activity"/>
    <property type="evidence" value="ECO:0007669"/>
    <property type="project" value="InterPro"/>
</dbReference>
<gene>
    <name evidence="4" type="ORF">J2I47_03345</name>
</gene>
<reference evidence="4" key="1">
    <citation type="submission" date="2021-03" db="EMBL/GenBank/DDBJ databases">
        <title>Fibrella sp. HMF5335 genome sequencing and assembly.</title>
        <authorList>
            <person name="Kang H."/>
            <person name="Kim H."/>
            <person name="Bae S."/>
            <person name="Joh K."/>
        </authorList>
    </citation>
    <scope>NUCLEOTIDE SEQUENCE</scope>
    <source>
        <strain evidence="4">HMF5335</strain>
    </source>
</reference>
<evidence type="ECO:0000259" key="2">
    <source>
        <dbReference type="PROSITE" id="PS50110"/>
    </source>
</evidence>
<dbReference type="InterPro" id="IPR046947">
    <property type="entry name" value="LytR-like"/>
</dbReference>
<dbReference type="PANTHER" id="PTHR37299">
    <property type="entry name" value="TRANSCRIPTIONAL REGULATOR-RELATED"/>
    <property type="match status" value="1"/>
</dbReference>
<protein>
    <submittedName>
        <fullName evidence="4">Response regulator transcription factor</fullName>
    </submittedName>
</protein>
<dbReference type="Pfam" id="PF00072">
    <property type="entry name" value="Response_reg"/>
    <property type="match status" value="1"/>
</dbReference>
<dbReference type="InterPro" id="IPR007492">
    <property type="entry name" value="LytTR_DNA-bd_dom"/>
</dbReference>
<dbReference type="SMART" id="SM00448">
    <property type="entry name" value="REC"/>
    <property type="match status" value="1"/>
</dbReference>
<dbReference type="Pfam" id="PF04397">
    <property type="entry name" value="LytTR"/>
    <property type="match status" value="1"/>
</dbReference>
<name>A0A939K3X2_9BACT</name>
<keyword evidence="5" id="KW-1185">Reference proteome</keyword>
<dbReference type="InterPro" id="IPR011006">
    <property type="entry name" value="CheY-like_superfamily"/>
</dbReference>
<evidence type="ECO:0000256" key="1">
    <source>
        <dbReference type="PROSITE-ProRule" id="PRU00169"/>
    </source>
</evidence>
<feature type="modified residue" description="4-aspartylphosphate" evidence="1">
    <location>
        <position position="54"/>
    </location>
</feature>
<dbReference type="SMART" id="SM00850">
    <property type="entry name" value="LytTR"/>
    <property type="match status" value="1"/>
</dbReference>
<keyword evidence="1" id="KW-0597">Phosphoprotein</keyword>
<dbReference type="InterPro" id="IPR001789">
    <property type="entry name" value="Sig_transdc_resp-reg_receiver"/>
</dbReference>
<dbReference type="SUPFAM" id="SSF52172">
    <property type="entry name" value="CheY-like"/>
    <property type="match status" value="1"/>
</dbReference>
<dbReference type="PANTHER" id="PTHR37299:SF1">
    <property type="entry name" value="STAGE 0 SPORULATION PROTEIN A HOMOLOG"/>
    <property type="match status" value="1"/>
</dbReference>
<comment type="caution">
    <text evidence="4">The sequence shown here is derived from an EMBL/GenBank/DDBJ whole genome shotgun (WGS) entry which is preliminary data.</text>
</comment>
<dbReference type="PROSITE" id="PS50110">
    <property type="entry name" value="RESPONSE_REGULATORY"/>
    <property type="match status" value="1"/>
</dbReference>
<evidence type="ECO:0000313" key="4">
    <source>
        <dbReference type="EMBL" id="MBO0935576.1"/>
    </source>
</evidence>
<dbReference type="GO" id="GO:0003677">
    <property type="term" value="F:DNA binding"/>
    <property type="evidence" value="ECO:0007669"/>
    <property type="project" value="InterPro"/>
</dbReference>
<organism evidence="4 5">
    <name type="scientific">Fibrella rubiginis</name>
    <dbReference type="NCBI Taxonomy" id="2817060"/>
    <lineage>
        <taxon>Bacteria</taxon>
        <taxon>Pseudomonadati</taxon>
        <taxon>Bacteroidota</taxon>
        <taxon>Cytophagia</taxon>
        <taxon>Cytophagales</taxon>
        <taxon>Spirosomataceae</taxon>
        <taxon>Fibrella</taxon>
    </lineage>
</organism>
<dbReference type="Gene3D" id="2.40.50.1020">
    <property type="entry name" value="LytTr DNA-binding domain"/>
    <property type="match status" value="1"/>
</dbReference>